<comment type="caution">
    <text evidence="1">The sequence shown here is derived from an EMBL/GenBank/DDBJ whole genome shotgun (WGS) entry which is preliminary data.</text>
</comment>
<organism evidence="1 2">
    <name type="scientific">Roseivirga echinicomitans</name>
    <dbReference type="NCBI Taxonomy" id="296218"/>
    <lineage>
        <taxon>Bacteria</taxon>
        <taxon>Pseudomonadati</taxon>
        <taxon>Bacteroidota</taxon>
        <taxon>Cytophagia</taxon>
        <taxon>Cytophagales</taxon>
        <taxon>Roseivirgaceae</taxon>
        <taxon>Roseivirga</taxon>
    </lineage>
</organism>
<evidence type="ECO:0000313" key="2">
    <source>
        <dbReference type="Proteomes" id="UP000075615"/>
    </source>
</evidence>
<accession>A0A150XU42</accession>
<proteinExistence type="predicted"/>
<protein>
    <submittedName>
        <fullName evidence="1">Uncharacterized protein</fullName>
    </submittedName>
</protein>
<gene>
    <name evidence="1" type="ORF">AWN68_15575</name>
</gene>
<keyword evidence="2" id="KW-1185">Reference proteome</keyword>
<name>A0A150XU42_9BACT</name>
<dbReference type="EMBL" id="LRDB01000004">
    <property type="protein sequence ID" value="KYG82260.1"/>
    <property type="molecule type" value="Genomic_DNA"/>
</dbReference>
<evidence type="ECO:0000313" key="1">
    <source>
        <dbReference type="EMBL" id="KYG82260.1"/>
    </source>
</evidence>
<dbReference type="AlphaFoldDB" id="A0A150XU42"/>
<dbReference type="Proteomes" id="UP000075615">
    <property type="component" value="Unassembled WGS sequence"/>
</dbReference>
<reference evidence="1 2" key="1">
    <citation type="submission" date="2016-01" db="EMBL/GenBank/DDBJ databases">
        <title>Genome sequencing of Roseivirga echinicomitans KMM 6058.</title>
        <authorList>
            <person name="Selvaratnam C."/>
            <person name="Thevarajoo S."/>
            <person name="Goh K.M."/>
            <person name="Ee R."/>
            <person name="Chan K.-G."/>
            <person name="Chong C.S."/>
        </authorList>
    </citation>
    <scope>NUCLEOTIDE SEQUENCE [LARGE SCALE GENOMIC DNA]</scope>
    <source>
        <strain evidence="1 2">KMM 6058</strain>
    </source>
</reference>
<sequence length="62" mass="7201">MNVCLINYDSNLGQCGQWILCFKANDRGVSVKCRYEALEYYWLLSKVLWLRISVLIVVGQNT</sequence>